<feature type="domain" description="PA" evidence="2">
    <location>
        <begin position="159"/>
        <end position="241"/>
    </location>
</feature>
<dbReference type="PANTHER" id="PTHR12147">
    <property type="entry name" value="METALLOPEPTIDASE M28 FAMILY MEMBER"/>
    <property type="match status" value="1"/>
</dbReference>
<organism evidence="4 5">
    <name type="scientific">Cytobacillus spartinae</name>
    <dbReference type="NCBI Taxonomy" id="3299023"/>
    <lineage>
        <taxon>Bacteria</taxon>
        <taxon>Bacillati</taxon>
        <taxon>Bacillota</taxon>
        <taxon>Bacilli</taxon>
        <taxon>Bacillales</taxon>
        <taxon>Bacillaceae</taxon>
        <taxon>Cytobacillus</taxon>
    </lineage>
</organism>
<dbReference type="SUPFAM" id="SSF52025">
    <property type="entry name" value="PA domain"/>
    <property type="match status" value="1"/>
</dbReference>
<keyword evidence="1" id="KW-1133">Transmembrane helix</keyword>
<evidence type="ECO:0000259" key="3">
    <source>
        <dbReference type="Pfam" id="PF04389"/>
    </source>
</evidence>
<dbReference type="RefSeq" id="WP_389357210.1">
    <property type="nucleotide sequence ID" value="NZ_JBIACK010000001.1"/>
</dbReference>
<evidence type="ECO:0000313" key="4">
    <source>
        <dbReference type="EMBL" id="MFE8699202.1"/>
    </source>
</evidence>
<keyword evidence="1" id="KW-0812">Transmembrane</keyword>
<keyword evidence="1" id="KW-0472">Membrane</keyword>
<comment type="caution">
    <text evidence="4">The sequence shown here is derived from an EMBL/GenBank/DDBJ whole genome shotgun (WGS) entry which is preliminary data.</text>
</comment>
<evidence type="ECO:0000313" key="5">
    <source>
        <dbReference type="Proteomes" id="UP001601059"/>
    </source>
</evidence>
<proteinExistence type="predicted"/>
<gene>
    <name evidence="4" type="ORF">ACFYKX_01060</name>
</gene>
<dbReference type="Pfam" id="PF02225">
    <property type="entry name" value="PA"/>
    <property type="match status" value="1"/>
</dbReference>
<name>A0ABW6K6L5_9BACI</name>
<reference evidence="4 5" key="1">
    <citation type="submission" date="2024-08" db="EMBL/GenBank/DDBJ databases">
        <title>Two novel Cytobacillus novel species.</title>
        <authorList>
            <person name="Liu G."/>
        </authorList>
    </citation>
    <scope>NUCLEOTIDE SEQUENCE [LARGE SCALE GENOMIC DNA]</scope>
    <source>
        <strain evidence="4 5">FJAT-54145</strain>
    </source>
</reference>
<dbReference type="Pfam" id="PF04389">
    <property type="entry name" value="Peptidase_M28"/>
    <property type="match status" value="1"/>
</dbReference>
<dbReference type="SUPFAM" id="SSF53187">
    <property type="entry name" value="Zn-dependent exopeptidases"/>
    <property type="match status" value="1"/>
</dbReference>
<dbReference type="EMBL" id="JBIACK010000001">
    <property type="protein sequence ID" value="MFE8699202.1"/>
    <property type="molecule type" value="Genomic_DNA"/>
</dbReference>
<sequence>MLRRKSLYGILVLGIFIVIGSLYFFTDNQPNTSEKNMSVNKEVGSDNNTVGENEDNNSKEVNHENIIKEIINISEEVNADNMYETVTYLAEQPRAAGTEGEKRAVDYIESQFKSLGYETTIQEFPIEYYKEIRKAITINDKPLEGDIRTLFGSNVSGKVKGELVHVGKATVSEVGEEVKGKIALIENSARPYYEKISNVMNKGAIGAIMYNDQPNGSFNGMVKDGNDIPIITISRDQGQKLVDQVEKGTVIASLDVEVEKVTTPSYNVIATMKPDNSNNTGQIVTVGAHHDSVPGGPGANDDASGVSAVLELARIFSQKSIDTELRFITFGAEEKGLIGSTYYVNNLPSEEKSKIIAHFQMDMVGAAAAGGQNPAGGLIMFTPDGRKNLVTDLGAAASKNIFSEAIPYGELGRSDHQPFHDVGIPAALFIHAPLEPDYHQPTDTIDKISKEKLQQVAEIIGSAVLTIASPETPAIAEDKAVPALVEYEYENRAL</sequence>
<keyword evidence="5" id="KW-1185">Reference proteome</keyword>
<evidence type="ECO:0000259" key="2">
    <source>
        <dbReference type="Pfam" id="PF02225"/>
    </source>
</evidence>
<dbReference type="PANTHER" id="PTHR12147:SF26">
    <property type="entry name" value="PEPTIDASE M28 DOMAIN-CONTAINING PROTEIN"/>
    <property type="match status" value="1"/>
</dbReference>
<feature type="domain" description="Peptidase M28" evidence="3">
    <location>
        <begin position="267"/>
        <end position="462"/>
    </location>
</feature>
<dbReference type="InterPro" id="IPR046450">
    <property type="entry name" value="PA_dom_sf"/>
</dbReference>
<feature type="transmembrane region" description="Helical" evidence="1">
    <location>
        <begin position="7"/>
        <end position="25"/>
    </location>
</feature>
<dbReference type="Gene3D" id="3.50.30.30">
    <property type="match status" value="1"/>
</dbReference>
<dbReference type="InterPro" id="IPR007484">
    <property type="entry name" value="Peptidase_M28"/>
</dbReference>
<dbReference type="Gene3D" id="3.40.630.10">
    <property type="entry name" value="Zn peptidases"/>
    <property type="match status" value="1"/>
</dbReference>
<accession>A0ABW6K6L5</accession>
<protein>
    <submittedName>
        <fullName evidence="4">M28 family peptidase</fullName>
    </submittedName>
</protein>
<dbReference type="InterPro" id="IPR003137">
    <property type="entry name" value="PA_domain"/>
</dbReference>
<dbReference type="Proteomes" id="UP001601059">
    <property type="component" value="Unassembled WGS sequence"/>
</dbReference>
<evidence type="ECO:0000256" key="1">
    <source>
        <dbReference type="SAM" id="Phobius"/>
    </source>
</evidence>
<dbReference type="InterPro" id="IPR045175">
    <property type="entry name" value="M28_fam"/>
</dbReference>